<feature type="compositionally biased region" description="Polar residues" evidence="1">
    <location>
        <begin position="356"/>
        <end position="365"/>
    </location>
</feature>
<dbReference type="RefSeq" id="WP_160116280.1">
    <property type="nucleotide sequence ID" value="NZ_UGGY01000001.1"/>
</dbReference>
<organism evidence="2 3">
    <name type="scientific">Legionella bozemanae</name>
    <name type="common">Fluoribacter bozemanae</name>
    <dbReference type="NCBI Taxonomy" id="447"/>
    <lineage>
        <taxon>Bacteria</taxon>
        <taxon>Pseudomonadati</taxon>
        <taxon>Pseudomonadota</taxon>
        <taxon>Gammaproteobacteria</taxon>
        <taxon>Legionellales</taxon>
        <taxon>Legionellaceae</taxon>
        <taxon>Legionella</taxon>
    </lineage>
</organism>
<proteinExistence type="predicted"/>
<accession>A0A0W0S2R7</accession>
<dbReference type="OrthoDB" id="5652420at2"/>
<evidence type="ECO:0000313" key="2">
    <source>
        <dbReference type="EMBL" id="KTC77734.1"/>
    </source>
</evidence>
<evidence type="ECO:0000313" key="3">
    <source>
        <dbReference type="Proteomes" id="UP000054695"/>
    </source>
</evidence>
<dbReference type="EMBL" id="LNXU01000001">
    <property type="protein sequence ID" value="KTC77734.1"/>
    <property type="molecule type" value="Genomic_DNA"/>
</dbReference>
<name>A0A0W0S2R7_LEGBO</name>
<dbReference type="PATRIC" id="fig|447.4.peg.26"/>
<dbReference type="STRING" id="447.Lboz_0022"/>
<feature type="region of interest" description="Disordered" evidence="1">
    <location>
        <begin position="351"/>
        <end position="374"/>
    </location>
</feature>
<gene>
    <name evidence="2" type="ORF">Lboz_0022</name>
</gene>
<dbReference type="AlphaFoldDB" id="A0A0W0S2R7"/>
<reference evidence="2 3" key="1">
    <citation type="submission" date="2015-11" db="EMBL/GenBank/DDBJ databases">
        <title>Genomic analysis of 38 Legionella species identifies large and diverse effector repertoires.</title>
        <authorList>
            <person name="Burstein D."/>
            <person name="Amaro F."/>
            <person name="Zusman T."/>
            <person name="Lifshitz Z."/>
            <person name="Cohen O."/>
            <person name="Gilbert J.A."/>
            <person name="Pupko T."/>
            <person name="Shuman H.A."/>
            <person name="Segal G."/>
        </authorList>
    </citation>
    <scope>NUCLEOTIDE SEQUENCE [LARGE SCALE GENOMIC DNA]</scope>
    <source>
        <strain evidence="2 3">WIGA</strain>
    </source>
</reference>
<comment type="caution">
    <text evidence="2">The sequence shown here is derived from an EMBL/GenBank/DDBJ whole genome shotgun (WGS) entry which is preliminary data.</text>
</comment>
<sequence>MMLEKHTVYTKNLQKERLENKKMTAQVDAFLADIPRLQSDDIIQQADNLEHLIYRRIDQTLALFDSNQDVKTGIVFTDLFEEVSQLNQKLNALHNVHLQNPLLYFHAFNMELIPKDKQSHPAEYLREQYNYFMDVVLVFDKKSKEKEHIAVFVRQLLSQPTGQRLIIKLNQLAEQHGCRISVEEKNPPMLSVTPVATSGVGESAAMTDATTKPALKFFNYPRTIWKQMQLLYPRNFWEDSRYPLQALTYGKETSLAFKPAFISIGHEFTHTLHFFRGKDRRKMAFLDSDKMYIERLFSRSIEELWTIDRGNINENKLRAEHGINPCFSHVRAGFFVDPADELSLERIKETMPKVQSPLQESQTKPSQDKEKHTEVPCGFVTLSLQDEKPDRCLIQ</sequence>
<evidence type="ECO:0000256" key="1">
    <source>
        <dbReference type="SAM" id="MobiDB-lite"/>
    </source>
</evidence>
<dbReference type="Proteomes" id="UP000054695">
    <property type="component" value="Unassembled WGS sequence"/>
</dbReference>
<protein>
    <submittedName>
        <fullName evidence="2">Uncharacterized protein</fullName>
    </submittedName>
</protein>
<keyword evidence="3" id="KW-1185">Reference proteome</keyword>